<dbReference type="RefSeq" id="WP_341412079.1">
    <property type="nucleotide sequence ID" value="NZ_JBBUTH010000009.1"/>
</dbReference>
<evidence type="ECO:0000256" key="2">
    <source>
        <dbReference type="PROSITE-ProRule" id="PRU00169"/>
    </source>
</evidence>
<dbReference type="PROSITE" id="PS50110">
    <property type="entry name" value="RESPONSE_REGULATORY"/>
    <property type="match status" value="1"/>
</dbReference>
<evidence type="ECO:0000313" key="4">
    <source>
        <dbReference type="EMBL" id="MEK8052369.1"/>
    </source>
</evidence>
<dbReference type="SMART" id="SM00448">
    <property type="entry name" value="REC"/>
    <property type="match status" value="1"/>
</dbReference>
<reference evidence="4 5" key="1">
    <citation type="submission" date="2024-04" db="EMBL/GenBank/DDBJ databases">
        <title>Novel species of the genus Ideonella isolated from streams.</title>
        <authorList>
            <person name="Lu H."/>
        </authorList>
    </citation>
    <scope>NUCLEOTIDE SEQUENCE [LARGE SCALE GENOMIC DNA]</scope>
    <source>
        <strain evidence="4 5">DXS22W</strain>
    </source>
</reference>
<dbReference type="InterPro" id="IPR011006">
    <property type="entry name" value="CheY-like_superfamily"/>
</dbReference>
<dbReference type="SUPFAM" id="SSF52172">
    <property type="entry name" value="CheY-like"/>
    <property type="match status" value="1"/>
</dbReference>
<comment type="caution">
    <text evidence="4">The sequence shown here is derived from an EMBL/GenBank/DDBJ whole genome shotgun (WGS) entry which is preliminary data.</text>
</comment>
<name>A0ABU9CNR5_9BURK</name>
<protein>
    <submittedName>
        <fullName evidence="4">Response regulator</fullName>
    </submittedName>
</protein>
<evidence type="ECO:0000313" key="5">
    <source>
        <dbReference type="Proteomes" id="UP001365405"/>
    </source>
</evidence>
<dbReference type="Proteomes" id="UP001365405">
    <property type="component" value="Unassembled WGS sequence"/>
</dbReference>
<accession>A0ABU9CNR5</accession>
<gene>
    <name evidence="4" type="ORF">AACH10_19105</name>
</gene>
<dbReference type="Gene3D" id="3.40.50.2300">
    <property type="match status" value="1"/>
</dbReference>
<keyword evidence="1 2" id="KW-0597">Phosphoprotein</keyword>
<keyword evidence="5" id="KW-1185">Reference proteome</keyword>
<proteinExistence type="predicted"/>
<organism evidence="4 5">
    <name type="scientific">Pseudaquabacterium inlustre</name>
    <dbReference type="NCBI Taxonomy" id="2984192"/>
    <lineage>
        <taxon>Bacteria</taxon>
        <taxon>Pseudomonadati</taxon>
        <taxon>Pseudomonadota</taxon>
        <taxon>Betaproteobacteria</taxon>
        <taxon>Burkholderiales</taxon>
        <taxon>Sphaerotilaceae</taxon>
        <taxon>Pseudaquabacterium</taxon>
    </lineage>
</organism>
<feature type="domain" description="Response regulatory" evidence="3">
    <location>
        <begin position="3"/>
        <end position="119"/>
    </location>
</feature>
<dbReference type="InterPro" id="IPR050595">
    <property type="entry name" value="Bact_response_regulator"/>
</dbReference>
<feature type="modified residue" description="4-aspartylphosphate" evidence="2">
    <location>
        <position position="52"/>
    </location>
</feature>
<dbReference type="Pfam" id="PF00072">
    <property type="entry name" value="Response_reg"/>
    <property type="match status" value="1"/>
</dbReference>
<dbReference type="PANTHER" id="PTHR44591:SF3">
    <property type="entry name" value="RESPONSE REGULATORY DOMAIN-CONTAINING PROTEIN"/>
    <property type="match status" value="1"/>
</dbReference>
<evidence type="ECO:0000259" key="3">
    <source>
        <dbReference type="PROSITE" id="PS50110"/>
    </source>
</evidence>
<dbReference type="PANTHER" id="PTHR44591">
    <property type="entry name" value="STRESS RESPONSE REGULATOR PROTEIN 1"/>
    <property type="match status" value="1"/>
</dbReference>
<evidence type="ECO:0000256" key="1">
    <source>
        <dbReference type="ARBA" id="ARBA00022553"/>
    </source>
</evidence>
<dbReference type="InterPro" id="IPR001789">
    <property type="entry name" value="Sig_transdc_resp-reg_receiver"/>
</dbReference>
<dbReference type="EMBL" id="JBBUTH010000009">
    <property type="protein sequence ID" value="MEK8052369.1"/>
    <property type="molecule type" value="Genomic_DNA"/>
</dbReference>
<sequence>MPCCLIVDDNALNRELAAHLLAGDGFEVIEADGAVAALAQLSLRVPDVMLLDLAMPGMDGFALAALLRRAPATATLPLVAFTALALPREREAALAAGCNGCITKPIEIDQFVGQVRAWLR</sequence>